<dbReference type="EMBL" id="VAUV01000017">
    <property type="protein sequence ID" value="TLD69000.1"/>
    <property type="molecule type" value="Genomic_DNA"/>
</dbReference>
<name>A0A5R8K9L8_9BACT</name>
<dbReference type="Proteomes" id="UP000306196">
    <property type="component" value="Unassembled WGS sequence"/>
</dbReference>
<sequence>MATALLQHLCQRISDETSQPFESFTTQPASGGCIHQSYILRGRQHQYFVKTNRASLINLFATEAESLKALAATQTLRVPNPLCFGVKDSHSYLVLEHLDLIPSRDPADAAAMGTQLAALHRQLAPDNHHGWRASNFIGATLQPNQPNTNWIDFWREQRLNWQFQLAQDQGVRFKNRDRLLDNLPHLFRDYRPVPSLLHGDLWSGNASFTADGTPVIFDPASYYGDRETDLAFTELFGSFPPAFYIAYDNAWPRHSGWQTRRELYNLYHILNHYHLFGGHYAPQAQQMIDQLVQKL</sequence>
<keyword evidence="2" id="KW-0808">Transferase</keyword>
<dbReference type="Pfam" id="PF03881">
    <property type="entry name" value="Fructosamin_kin"/>
    <property type="match status" value="1"/>
</dbReference>
<evidence type="ECO:0000313" key="3">
    <source>
        <dbReference type="EMBL" id="TLD69000.1"/>
    </source>
</evidence>
<dbReference type="Gene3D" id="3.30.200.20">
    <property type="entry name" value="Phosphorylase Kinase, domain 1"/>
    <property type="match status" value="1"/>
</dbReference>
<evidence type="ECO:0000256" key="2">
    <source>
        <dbReference type="PIRNR" id="PIRNR006221"/>
    </source>
</evidence>
<dbReference type="Gene3D" id="3.90.1200.10">
    <property type="match status" value="1"/>
</dbReference>
<dbReference type="OrthoDB" id="5291879at2"/>
<keyword evidence="2 3" id="KW-0418">Kinase</keyword>
<keyword evidence="4" id="KW-1185">Reference proteome</keyword>
<gene>
    <name evidence="3" type="ORF">FEM03_20285</name>
</gene>
<comment type="caution">
    <text evidence="3">The sequence shown here is derived from an EMBL/GenBank/DDBJ whole genome shotgun (WGS) entry which is preliminary data.</text>
</comment>
<organism evidence="3 4">
    <name type="scientific">Phragmitibacter flavus</name>
    <dbReference type="NCBI Taxonomy" id="2576071"/>
    <lineage>
        <taxon>Bacteria</taxon>
        <taxon>Pseudomonadati</taxon>
        <taxon>Verrucomicrobiota</taxon>
        <taxon>Verrucomicrobiia</taxon>
        <taxon>Verrucomicrobiales</taxon>
        <taxon>Verrucomicrobiaceae</taxon>
        <taxon>Phragmitibacter</taxon>
    </lineage>
</organism>
<dbReference type="RefSeq" id="WP_138088129.1">
    <property type="nucleotide sequence ID" value="NZ_VAUV01000017.1"/>
</dbReference>
<accession>A0A5R8K9L8</accession>
<evidence type="ECO:0000313" key="4">
    <source>
        <dbReference type="Proteomes" id="UP000306196"/>
    </source>
</evidence>
<dbReference type="InterPro" id="IPR016477">
    <property type="entry name" value="Fructo-/Ketosamine-3-kinase"/>
</dbReference>
<comment type="similarity">
    <text evidence="1 2">Belongs to the fructosamine kinase family.</text>
</comment>
<dbReference type="AlphaFoldDB" id="A0A5R8K9L8"/>
<dbReference type="InterPro" id="IPR011009">
    <property type="entry name" value="Kinase-like_dom_sf"/>
</dbReference>
<proteinExistence type="inferred from homology"/>
<evidence type="ECO:0000256" key="1">
    <source>
        <dbReference type="ARBA" id="ARBA00009460"/>
    </source>
</evidence>
<dbReference type="GO" id="GO:0016301">
    <property type="term" value="F:kinase activity"/>
    <property type="evidence" value="ECO:0007669"/>
    <property type="project" value="UniProtKB-UniRule"/>
</dbReference>
<reference evidence="3 4" key="1">
    <citation type="submission" date="2019-05" db="EMBL/GenBank/DDBJ databases">
        <title>Verrucobacter flavum gen. nov., sp. nov. a new member of the family Verrucomicrobiaceae.</title>
        <authorList>
            <person name="Szuroczki S."/>
            <person name="Abbaszade G."/>
            <person name="Szabo A."/>
            <person name="Felfoldi T."/>
            <person name="Schumann P."/>
            <person name="Boka K."/>
            <person name="Keki Z."/>
            <person name="Toumi M."/>
            <person name="Toth E."/>
        </authorList>
    </citation>
    <scope>NUCLEOTIDE SEQUENCE [LARGE SCALE GENOMIC DNA]</scope>
    <source>
        <strain evidence="3 4">MG-N-17</strain>
    </source>
</reference>
<dbReference type="PANTHER" id="PTHR12149">
    <property type="entry name" value="FRUCTOSAMINE 3 KINASE-RELATED PROTEIN"/>
    <property type="match status" value="1"/>
</dbReference>
<protein>
    <submittedName>
        <fullName evidence="3">Fructosamine kinase family protein</fullName>
    </submittedName>
</protein>
<dbReference type="PIRSF" id="PIRSF006221">
    <property type="entry name" value="Ketosamine-3-kinase"/>
    <property type="match status" value="1"/>
</dbReference>
<dbReference type="SUPFAM" id="SSF56112">
    <property type="entry name" value="Protein kinase-like (PK-like)"/>
    <property type="match status" value="1"/>
</dbReference>
<dbReference type="PANTHER" id="PTHR12149:SF8">
    <property type="entry name" value="PROTEIN-RIBULOSAMINE 3-KINASE"/>
    <property type="match status" value="1"/>
</dbReference>